<comment type="caution">
    <text evidence="1">The sequence shown here is derived from an EMBL/GenBank/DDBJ whole genome shotgun (WGS) entry which is preliminary data.</text>
</comment>
<dbReference type="Pfam" id="PF04502">
    <property type="entry name" value="Saf4_Yju2"/>
    <property type="match status" value="1"/>
</dbReference>
<accession>A0AAP0GNT2</accession>
<reference evidence="1 2" key="1">
    <citation type="submission" date="2024-04" db="EMBL/GenBank/DDBJ databases">
        <title>The reference genome of an endangered Asteraceae, Deinandra increscens subsp. villosa, native to the Central Coast of California.</title>
        <authorList>
            <person name="Guilliams M."/>
            <person name="Hasenstab-Lehman K."/>
            <person name="Meyer R."/>
            <person name="Mcevoy S."/>
        </authorList>
    </citation>
    <scope>NUCLEOTIDE SEQUENCE [LARGE SCALE GENOMIC DNA]</scope>
    <source>
        <tissue evidence="1">Leaf</tissue>
    </source>
</reference>
<dbReference type="PANTHER" id="PTHR12111:SF1">
    <property type="entry name" value="SPLICING FACTOR YJU2"/>
    <property type="match status" value="1"/>
</dbReference>
<dbReference type="GO" id="GO:0000398">
    <property type="term" value="P:mRNA splicing, via spliceosome"/>
    <property type="evidence" value="ECO:0007669"/>
    <property type="project" value="InterPro"/>
</dbReference>
<proteinExistence type="predicted"/>
<organism evidence="1 2">
    <name type="scientific">Deinandra increscens subsp. villosa</name>
    <dbReference type="NCBI Taxonomy" id="3103831"/>
    <lineage>
        <taxon>Eukaryota</taxon>
        <taxon>Viridiplantae</taxon>
        <taxon>Streptophyta</taxon>
        <taxon>Embryophyta</taxon>
        <taxon>Tracheophyta</taxon>
        <taxon>Spermatophyta</taxon>
        <taxon>Magnoliopsida</taxon>
        <taxon>eudicotyledons</taxon>
        <taxon>Gunneridae</taxon>
        <taxon>Pentapetalae</taxon>
        <taxon>asterids</taxon>
        <taxon>campanulids</taxon>
        <taxon>Asterales</taxon>
        <taxon>Asteraceae</taxon>
        <taxon>Asteroideae</taxon>
        <taxon>Heliantheae alliance</taxon>
        <taxon>Madieae</taxon>
        <taxon>Madiinae</taxon>
        <taxon>Deinandra</taxon>
    </lineage>
</organism>
<protein>
    <submittedName>
        <fullName evidence="1">Uncharacterized protein</fullName>
    </submittedName>
</protein>
<name>A0AAP0GNT2_9ASTR</name>
<sequence>MAERKVINKFYPREFDPAKIPRRRMPKNHQVRVRTMLSMHIRCTKFNARKEDVIGETYKGSIQIFRFYLKSTYCSAEIALKTDAQNNDYVVESGATRNFELWERDDEETGDAMNLLMENRTRDSKRDLDIESALDELKSMKSRRTRVTVDTMLEALQSSQREEQLEKEDEAVIKSIFRGSKQLVTRIDDNEFDDYNVTKKRKVSQDKPTVDETSKKGDLSGRFIVVKKLNK</sequence>
<dbReference type="PANTHER" id="PTHR12111">
    <property type="entry name" value="SPLICING FACTOR YJU2"/>
    <property type="match status" value="1"/>
</dbReference>
<dbReference type="InterPro" id="IPR007590">
    <property type="entry name" value="Saf4/Yju2"/>
</dbReference>
<keyword evidence="2" id="KW-1185">Reference proteome</keyword>
<evidence type="ECO:0000313" key="2">
    <source>
        <dbReference type="Proteomes" id="UP001408789"/>
    </source>
</evidence>
<dbReference type="EMBL" id="JBCNJP010000025">
    <property type="protein sequence ID" value="KAK9055167.1"/>
    <property type="molecule type" value="Genomic_DNA"/>
</dbReference>
<dbReference type="AlphaFoldDB" id="A0AAP0GNT2"/>
<evidence type="ECO:0000313" key="1">
    <source>
        <dbReference type="EMBL" id="KAK9055167.1"/>
    </source>
</evidence>
<dbReference type="Proteomes" id="UP001408789">
    <property type="component" value="Unassembled WGS sequence"/>
</dbReference>
<gene>
    <name evidence="1" type="ORF">SSX86_026249</name>
</gene>
<dbReference type="GO" id="GO:0071006">
    <property type="term" value="C:U2-type catalytic step 1 spliceosome"/>
    <property type="evidence" value="ECO:0007669"/>
    <property type="project" value="TreeGrafter"/>
</dbReference>